<evidence type="ECO:0000313" key="2">
    <source>
        <dbReference type="EMBL" id="KKU33871.1"/>
    </source>
</evidence>
<accession>A0A0G1PM99</accession>
<dbReference type="AlphaFoldDB" id="A0A0G1PM99"/>
<dbReference type="Gene3D" id="3.40.50.2000">
    <property type="entry name" value="Glycogen Phosphorylase B"/>
    <property type="match status" value="1"/>
</dbReference>
<sequence>MKKALIFDPYLDTLGGGERYVLTFALGLIKNNYAVTLAWPDRKELDLAQTRFGLDLSPVAIDSEAYGLCSQKTAYAERLKFTKDYDLIFWVSDGSLPFLFSKNNLIHLQVPFKKLGGNSTINNLKTVFIKKFVYNSNFTRNVLEKNLQKDKGFVLYPPIDTNGFVPGKKENIILSVARFDSPSHSKRQDILVEAFRALSEKVKGYTLVLAGGLKGDEILMQKLRTSAKGLAVEFLINPDFNELKKLYSQAKFFWHAAGFGINEQTDPEKVEHFGMTTVEAMASDCIPVVINKGGQKEIITAGTGYLVEDSDEMAEKTFELIGNPKALTKMSKAAIDRSQFFSMGNFFEKIKLLL</sequence>
<dbReference type="SUPFAM" id="SSF53756">
    <property type="entry name" value="UDP-Glycosyltransferase/glycogen phosphorylase"/>
    <property type="match status" value="1"/>
</dbReference>
<reference evidence="2 3" key="1">
    <citation type="journal article" date="2015" name="Nature">
        <title>rRNA introns, odd ribosomes, and small enigmatic genomes across a large radiation of phyla.</title>
        <authorList>
            <person name="Brown C.T."/>
            <person name="Hug L.A."/>
            <person name="Thomas B.C."/>
            <person name="Sharon I."/>
            <person name="Castelle C.J."/>
            <person name="Singh A."/>
            <person name="Wilkins M.J."/>
            <person name="Williams K.H."/>
            <person name="Banfield J.F."/>
        </authorList>
    </citation>
    <scope>NUCLEOTIDE SEQUENCE [LARGE SCALE GENOMIC DNA]</scope>
</reference>
<proteinExistence type="predicted"/>
<dbReference type="Proteomes" id="UP000034794">
    <property type="component" value="Unassembled WGS sequence"/>
</dbReference>
<dbReference type="GO" id="GO:0006487">
    <property type="term" value="P:protein N-linked glycosylation"/>
    <property type="evidence" value="ECO:0007669"/>
    <property type="project" value="TreeGrafter"/>
</dbReference>
<dbReference type="InterPro" id="IPR001296">
    <property type="entry name" value="Glyco_trans_1"/>
</dbReference>
<feature type="domain" description="Glycosyl transferase family 1" evidence="1">
    <location>
        <begin position="168"/>
        <end position="335"/>
    </location>
</feature>
<gene>
    <name evidence="2" type="ORF">UX47_C0001G0154</name>
</gene>
<protein>
    <submittedName>
        <fullName evidence="2">Glycosyl transferase family 2</fullName>
    </submittedName>
</protein>
<evidence type="ECO:0000313" key="3">
    <source>
        <dbReference type="Proteomes" id="UP000034794"/>
    </source>
</evidence>
<organism evidence="2 3">
    <name type="scientific">Candidatus Collierbacteria bacterium GW2011_GWA2_46_26</name>
    <dbReference type="NCBI Taxonomy" id="1618381"/>
    <lineage>
        <taxon>Bacteria</taxon>
        <taxon>Candidatus Collieribacteriota</taxon>
    </lineage>
</organism>
<name>A0A0G1PM99_9BACT</name>
<dbReference type="CDD" id="cd03801">
    <property type="entry name" value="GT4_PimA-like"/>
    <property type="match status" value="1"/>
</dbReference>
<comment type="caution">
    <text evidence="2">The sequence shown here is derived from an EMBL/GenBank/DDBJ whole genome shotgun (WGS) entry which is preliminary data.</text>
</comment>
<dbReference type="Pfam" id="PF00534">
    <property type="entry name" value="Glycos_transf_1"/>
    <property type="match status" value="1"/>
</dbReference>
<dbReference type="InterPro" id="IPR038013">
    <property type="entry name" value="ALG11"/>
</dbReference>
<evidence type="ECO:0000259" key="1">
    <source>
        <dbReference type="Pfam" id="PF00534"/>
    </source>
</evidence>
<dbReference type="GO" id="GO:0004377">
    <property type="term" value="F:GDP-Man:Man(3)GlcNAc(2)-PP-Dol alpha-1,2-mannosyltransferase activity"/>
    <property type="evidence" value="ECO:0007669"/>
    <property type="project" value="InterPro"/>
</dbReference>
<dbReference type="GO" id="GO:0016020">
    <property type="term" value="C:membrane"/>
    <property type="evidence" value="ECO:0007669"/>
    <property type="project" value="TreeGrafter"/>
</dbReference>
<dbReference type="PANTHER" id="PTHR45919:SF1">
    <property type="entry name" value="GDP-MAN:MAN(3)GLCNAC(2)-PP-DOL ALPHA-1,2-MANNOSYLTRANSFERASE"/>
    <property type="match status" value="1"/>
</dbReference>
<dbReference type="EMBL" id="LCMI01000001">
    <property type="protein sequence ID" value="KKU33871.1"/>
    <property type="molecule type" value="Genomic_DNA"/>
</dbReference>
<dbReference type="PANTHER" id="PTHR45919">
    <property type="entry name" value="GDP-MAN:MAN(3)GLCNAC(2)-PP-DOL ALPHA-1,2-MANNOSYLTRANSFERASE"/>
    <property type="match status" value="1"/>
</dbReference>
<keyword evidence="2" id="KW-0808">Transferase</keyword>